<comment type="caution">
    <text evidence="2">The sequence shown here is derived from an EMBL/GenBank/DDBJ whole genome shotgun (WGS) entry which is preliminary data.</text>
</comment>
<keyword evidence="1" id="KW-0812">Transmembrane</keyword>
<dbReference type="AlphaFoldDB" id="A0A1U7J5X9"/>
<keyword evidence="3" id="KW-1185">Reference proteome</keyword>
<accession>A0A1U7J5X9</accession>
<keyword evidence="1" id="KW-0472">Membrane</keyword>
<dbReference type="Proteomes" id="UP000185557">
    <property type="component" value="Unassembled WGS sequence"/>
</dbReference>
<evidence type="ECO:0000313" key="2">
    <source>
        <dbReference type="EMBL" id="OKH48328.1"/>
    </source>
</evidence>
<gene>
    <name evidence="2" type="ORF">NIES30_09840</name>
</gene>
<proteinExistence type="predicted"/>
<feature type="transmembrane region" description="Helical" evidence="1">
    <location>
        <begin position="54"/>
        <end position="75"/>
    </location>
</feature>
<keyword evidence="1" id="KW-1133">Transmembrane helix</keyword>
<evidence type="ECO:0000256" key="1">
    <source>
        <dbReference type="SAM" id="Phobius"/>
    </source>
</evidence>
<dbReference type="OrthoDB" id="9891620at2"/>
<protein>
    <submittedName>
        <fullName evidence="2">Uncharacterized protein</fullName>
    </submittedName>
</protein>
<dbReference type="RefSeq" id="WP_073608257.1">
    <property type="nucleotide sequence ID" value="NZ_MRCG01000006.1"/>
</dbReference>
<evidence type="ECO:0000313" key="3">
    <source>
        <dbReference type="Proteomes" id="UP000185557"/>
    </source>
</evidence>
<organism evidence="2 3">
    <name type="scientific">Phormidium tenue NIES-30</name>
    <dbReference type="NCBI Taxonomy" id="549789"/>
    <lineage>
        <taxon>Bacteria</taxon>
        <taxon>Bacillati</taxon>
        <taxon>Cyanobacteriota</taxon>
        <taxon>Cyanophyceae</taxon>
        <taxon>Oscillatoriophycideae</taxon>
        <taxon>Oscillatoriales</taxon>
        <taxon>Oscillatoriaceae</taxon>
        <taxon>Phormidium</taxon>
    </lineage>
</organism>
<name>A0A1U7J5X9_9CYAN</name>
<reference evidence="2 3" key="1">
    <citation type="submission" date="2016-11" db="EMBL/GenBank/DDBJ databases">
        <title>Draft Genome Sequences of Nine Cyanobacterial Strains from Diverse Habitats.</title>
        <authorList>
            <person name="Zhu T."/>
            <person name="Hou S."/>
            <person name="Lu X."/>
            <person name="Hess W.R."/>
        </authorList>
    </citation>
    <scope>NUCLEOTIDE SEQUENCE [LARGE SCALE GENOMIC DNA]</scope>
    <source>
        <strain evidence="2 3">NIES-30</strain>
    </source>
</reference>
<dbReference type="EMBL" id="MRCG01000006">
    <property type="protein sequence ID" value="OKH48328.1"/>
    <property type="molecule type" value="Genomic_DNA"/>
</dbReference>
<sequence length="129" mass="14674">MSPRKPLQDYIEEGLQSNGYTKERLCKEFNLPESALEQFLSNSALFTREETAKLFFLLGACLGASVELMLIMLGFDPDELAVEESDQADLSIEPSDTYLEMQITQGVEVANPRKEYRRMIEEPTDAEEE</sequence>